<feature type="transmembrane region" description="Helical" evidence="1">
    <location>
        <begin position="1263"/>
        <end position="1284"/>
    </location>
</feature>
<dbReference type="EMBL" id="CP036273">
    <property type="protein sequence ID" value="QDU20062.1"/>
    <property type="molecule type" value="Genomic_DNA"/>
</dbReference>
<feature type="transmembrane region" description="Helical" evidence="1">
    <location>
        <begin position="642"/>
        <end position="667"/>
    </location>
</feature>
<dbReference type="OrthoDB" id="221142at2"/>
<feature type="transmembrane region" description="Helical" evidence="1">
    <location>
        <begin position="1670"/>
        <end position="1690"/>
    </location>
</feature>
<feature type="transmembrane region" description="Helical" evidence="1">
    <location>
        <begin position="1345"/>
        <end position="1367"/>
    </location>
</feature>
<feature type="transmembrane region" description="Helical" evidence="1">
    <location>
        <begin position="6"/>
        <end position="29"/>
    </location>
</feature>
<feature type="transmembrane region" description="Helical" evidence="1">
    <location>
        <begin position="1724"/>
        <end position="1741"/>
    </location>
</feature>
<feature type="transmembrane region" description="Helical" evidence="1">
    <location>
        <begin position="1804"/>
        <end position="1825"/>
    </location>
</feature>
<feature type="transmembrane region" description="Helical" evidence="1">
    <location>
        <begin position="756"/>
        <end position="775"/>
    </location>
</feature>
<feature type="transmembrane region" description="Helical" evidence="1">
    <location>
        <begin position="377"/>
        <end position="402"/>
    </location>
</feature>
<feature type="transmembrane region" description="Helical" evidence="1">
    <location>
        <begin position="1168"/>
        <end position="1188"/>
    </location>
</feature>
<keyword evidence="3" id="KW-1185">Reference proteome</keyword>
<feature type="transmembrane region" description="Helical" evidence="1">
    <location>
        <begin position="1109"/>
        <end position="1128"/>
    </location>
</feature>
<feature type="transmembrane region" description="Helical" evidence="1">
    <location>
        <begin position="1408"/>
        <end position="1426"/>
    </location>
</feature>
<feature type="transmembrane region" description="Helical" evidence="1">
    <location>
        <begin position="1831"/>
        <end position="1851"/>
    </location>
</feature>
<feature type="transmembrane region" description="Helical" evidence="1">
    <location>
        <begin position="225"/>
        <end position="248"/>
    </location>
</feature>
<feature type="transmembrane region" description="Helical" evidence="1">
    <location>
        <begin position="1779"/>
        <end position="1799"/>
    </location>
</feature>
<feature type="transmembrane region" description="Helical" evidence="1">
    <location>
        <begin position="1296"/>
        <end position="1314"/>
    </location>
</feature>
<name>A0A517XRI2_9BACT</name>
<feature type="transmembrane region" description="Helical" evidence="1">
    <location>
        <begin position="283"/>
        <end position="301"/>
    </location>
</feature>
<feature type="transmembrane region" description="Helical" evidence="1">
    <location>
        <begin position="1379"/>
        <end position="1402"/>
    </location>
</feature>
<feature type="transmembrane region" description="Helical" evidence="1">
    <location>
        <begin position="961"/>
        <end position="982"/>
    </location>
</feature>
<feature type="transmembrane region" description="Helical" evidence="1">
    <location>
        <begin position="532"/>
        <end position="555"/>
    </location>
</feature>
<proteinExistence type="predicted"/>
<feature type="transmembrane region" description="Helical" evidence="1">
    <location>
        <begin position="1228"/>
        <end position="1251"/>
    </location>
</feature>
<accession>A0A517XRI2</accession>
<feature type="transmembrane region" description="Helical" evidence="1">
    <location>
        <begin position="679"/>
        <end position="699"/>
    </location>
</feature>
<dbReference type="RefSeq" id="WP_145236984.1">
    <property type="nucleotide sequence ID" value="NZ_CP036273.1"/>
</dbReference>
<feature type="transmembrane region" description="Helical" evidence="1">
    <location>
        <begin position="1753"/>
        <end position="1773"/>
    </location>
</feature>
<feature type="transmembrane region" description="Helical" evidence="1">
    <location>
        <begin position="1466"/>
        <end position="1485"/>
    </location>
</feature>
<feature type="transmembrane region" description="Helical" evidence="1">
    <location>
        <begin position="592"/>
        <end position="610"/>
    </location>
</feature>
<dbReference type="Proteomes" id="UP000319576">
    <property type="component" value="Chromosome"/>
</dbReference>
<feature type="transmembrane region" description="Helical" evidence="1">
    <location>
        <begin position="1697"/>
        <end position="1718"/>
    </location>
</feature>
<evidence type="ECO:0000256" key="1">
    <source>
        <dbReference type="SAM" id="Phobius"/>
    </source>
</evidence>
<gene>
    <name evidence="2" type="ORF">ETAA1_20050</name>
</gene>
<feature type="transmembrane region" description="Helical" evidence="1">
    <location>
        <begin position="414"/>
        <end position="433"/>
    </location>
</feature>
<sequence>MEFCCGSVLVLGFVVVLGHALWVAAVAGYRALSGNQPAPQHSPRRRRWCPGCEHELLPHHQNCPSCGLDQDGRRAAQLEHARFAVREVGGLVDRGELAADAAEPVTAALRARIATLGGRATVAAPAKPVLVRPLDTVPPLEPRPALPDEAIPVATLAAEPNTEAIPTAVRVAEPVAPAEPPRRGGSLAGFMEERNIFWGELVGGLLIVGCSIALVLSLWRTLEQLPYAPFALAAAVTAALFGAGQYTLHHWRLASTSRGLLVIALLLAPLNLLLLATPAADGGVLDLGVKAAALIGFVAMARAAGRDLIGTGWLPGPVDRRWLLALAVVGAPVAVWVQAGVAAAWLPLACHAAACAAVLGGLTWYRRERAAEPLNEQPASAVLVFVGVSLFALCAAWGLLLTRAADVSQAVRGLAAPLVIGAIPLLEAGLLVQRRLVTGHGGLRATATGTALAGAALLATGVMLAWPDPLRLTLAAAAAGAVLTRVAWRDGLPWFQLGAVPLLGLASVLAVQGAAGRWTLLDDTPAASTRQLLTSSAAGVTLTGLGLLLAVAAELGAARGRRAPARGSAAGALAAGAAGLLLVNGHGASEPWPAAGAHLAAAVGMLAANVRWKLRTVAQAGVWLLLPATLWTLWAIRPEPPATWSVTIALEALALAAAALALTPLAARPGPRGVMLGQLRIGCRDVAAAAAVLGAVLTFDGTTSGLHAATFLALFPTGLLLARVAGRSVYTYAGSAAALVGLAHLAYYTLDLRPTRAALLPAALTHATAAALLALPFRGKRSRERLFSNPLRDTTRVTACLAGVLLFLPPAGQALEWAGAAAWLAALLFAAAWGSREAAGFTAAQAALTAATVLLGLAWVERQDWWAAADLGLTDPRALRAFGVALGVLGLVWVAARRLAAGSGRLRQLWLADPFALDQIVVGAVVVVQVVLLAAAVEPFARAELTPLGWPLRAAHPDLAFAFEPAAWLVPALLAAVLLGWLRLRTDGEPAGDAAIVGLFALLLTAALLIAGTFAEELATASALRWGLAAAFAAGSALVFARRPLGEVADRLGFRPATTPAATRGAYVLLAAAAAVVVLLTADVARLGLSRRTPSGPAAESVFARLGWTWSNVVPMALVVLGLAGTAARERLAGYAFAAGLTFTATVAGGYALGVVTAGGSFGPLEELRLGMLTVGSVAAWAALWIAAGRRVPGGVLLDLQAAAGLFGVGLIALVPLAQLFAFPDRGLVGALAEFGAAGGPLMALAGWACWNRATPYAPGLRAHVVGFGGIIAGVVAACAVQPLDEPGQRVSFQTLAATWAAVGLGLTAALFRAPLLCRGSWLVVVAAGLVLAALVGPAERFRHWGAPVGLAGYSVLVAALAAWLAAPAVRVGYRWRRLLVAQCVVGLAIGLLAPALAVGPFTLADRLGGPVAVLLLAVAAGVLSVKAPALVHLRTVAILLGAAALALTGWAVPDPAESAVWLKRNGWAFVALVAAACATAPAAALRRACGVLSVVALAALSVVLLQQVPTFDPVTRRTPLDLAEALAILAGIGALTALSLLAALRPGADPFGLPERRRTAYVYLAEVLLVLFFAHVRLNLPELFVGAIARYWTFVVMLLAFAGVGAAEVAERRRLTVLSGPLRRTGVLLPLVPLLAFWAKPPGFVLAFADDNAPGLRPFLGYLEKLPQQFDSYAGLWFLGGLLYGLVALRRRSIGWAVLAALAANAGVWSLLAHTGISATVHPQVWVVPLALIVLVAEHVNRRELKRELATGLRYAGVGLLYVSSAADMFIAGVGQSLWLPVVLAVFCVAGILGGILLRVRAFLFLGAAFLLLDVLAMIWHAAVDRAQTWVWYAAGIVLGAAILALFAVFEKRKNEVREVVEGLRRWD</sequence>
<protein>
    <submittedName>
        <fullName evidence="2">Uncharacterized protein</fullName>
    </submittedName>
</protein>
<keyword evidence="1" id="KW-0472">Membrane</keyword>
<evidence type="ECO:0000313" key="2">
    <source>
        <dbReference type="EMBL" id="QDU20062.1"/>
    </source>
</evidence>
<feature type="transmembrane region" description="Helical" evidence="1">
    <location>
        <begin position="196"/>
        <end position="219"/>
    </location>
</feature>
<feature type="transmembrane region" description="Helical" evidence="1">
    <location>
        <begin position="1492"/>
        <end position="1509"/>
    </location>
</feature>
<feature type="transmembrane region" description="Helical" evidence="1">
    <location>
        <begin position="1585"/>
        <end position="1607"/>
    </location>
</feature>
<feature type="transmembrane region" description="Helical" evidence="1">
    <location>
        <begin position="1026"/>
        <end position="1045"/>
    </location>
</feature>
<feature type="transmembrane region" description="Helical" evidence="1">
    <location>
        <begin position="1321"/>
        <end position="1339"/>
    </location>
</feature>
<keyword evidence="1" id="KW-0812">Transmembrane</keyword>
<feature type="transmembrane region" description="Helical" evidence="1">
    <location>
        <begin position="445"/>
        <end position="466"/>
    </location>
</feature>
<feature type="transmembrane region" description="Helical" evidence="1">
    <location>
        <begin position="1200"/>
        <end position="1222"/>
    </location>
</feature>
<feature type="transmembrane region" description="Helical" evidence="1">
    <location>
        <begin position="1529"/>
        <end position="1549"/>
    </location>
</feature>
<feature type="transmembrane region" description="Helical" evidence="1">
    <location>
        <begin position="1135"/>
        <end position="1156"/>
    </location>
</feature>
<feature type="transmembrane region" description="Helical" evidence="1">
    <location>
        <begin position="920"/>
        <end position="941"/>
    </location>
</feature>
<feature type="transmembrane region" description="Helical" evidence="1">
    <location>
        <begin position="880"/>
        <end position="900"/>
    </location>
</feature>
<feature type="transmembrane region" description="Helical" evidence="1">
    <location>
        <begin position="1561"/>
        <end position="1579"/>
    </location>
</feature>
<feature type="transmembrane region" description="Helical" evidence="1">
    <location>
        <begin position="260"/>
        <end position="277"/>
    </location>
</feature>
<organism evidence="2 3">
    <name type="scientific">Urbifossiella limnaea</name>
    <dbReference type="NCBI Taxonomy" id="2528023"/>
    <lineage>
        <taxon>Bacteria</taxon>
        <taxon>Pseudomonadati</taxon>
        <taxon>Planctomycetota</taxon>
        <taxon>Planctomycetia</taxon>
        <taxon>Gemmatales</taxon>
        <taxon>Gemmataceae</taxon>
        <taxon>Urbifossiella</taxon>
    </lineage>
</organism>
<feature type="transmembrane region" description="Helical" evidence="1">
    <location>
        <begin position="729"/>
        <end position="750"/>
    </location>
</feature>
<dbReference type="KEGG" id="uli:ETAA1_20050"/>
<feature type="transmembrane region" description="Helical" evidence="1">
    <location>
        <begin position="500"/>
        <end position="520"/>
    </location>
</feature>
<keyword evidence="1" id="KW-1133">Transmembrane helix</keyword>
<feature type="transmembrane region" description="Helical" evidence="1">
    <location>
        <begin position="617"/>
        <end position="636"/>
    </location>
</feature>
<feature type="transmembrane region" description="Helical" evidence="1">
    <location>
        <begin position="322"/>
        <end position="339"/>
    </location>
</feature>
<feature type="transmembrane region" description="Helical" evidence="1">
    <location>
        <begin position="994"/>
        <end position="1014"/>
    </location>
</feature>
<evidence type="ECO:0000313" key="3">
    <source>
        <dbReference type="Proteomes" id="UP000319576"/>
    </source>
</evidence>
<feature type="transmembrane region" description="Helical" evidence="1">
    <location>
        <begin position="1628"/>
        <end position="1650"/>
    </location>
</feature>
<feature type="transmembrane region" description="Helical" evidence="1">
    <location>
        <begin position="841"/>
        <end position="860"/>
    </location>
</feature>
<feature type="transmembrane region" description="Helical" evidence="1">
    <location>
        <begin position="817"/>
        <end position="834"/>
    </location>
</feature>
<reference evidence="2 3" key="1">
    <citation type="submission" date="2019-02" db="EMBL/GenBank/DDBJ databases">
        <title>Deep-cultivation of Planctomycetes and their phenomic and genomic characterization uncovers novel biology.</title>
        <authorList>
            <person name="Wiegand S."/>
            <person name="Jogler M."/>
            <person name="Boedeker C."/>
            <person name="Pinto D."/>
            <person name="Vollmers J."/>
            <person name="Rivas-Marin E."/>
            <person name="Kohn T."/>
            <person name="Peeters S.H."/>
            <person name="Heuer A."/>
            <person name="Rast P."/>
            <person name="Oberbeckmann S."/>
            <person name="Bunk B."/>
            <person name="Jeske O."/>
            <person name="Meyerdierks A."/>
            <person name="Storesund J.E."/>
            <person name="Kallscheuer N."/>
            <person name="Luecker S."/>
            <person name="Lage O.M."/>
            <person name="Pohl T."/>
            <person name="Merkel B.J."/>
            <person name="Hornburger P."/>
            <person name="Mueller R.-W."/>
            <person name="Bruemmer F."/>
            <person name="Labrenz M."/>
            <person name="Spormann A.M."/>
            <person name="Op den Camp H."/>
            <person name="Overmann J."/>
            <person name="Amann R."/>
            <person name="Jetten M.S.M."/>
            <person name="Mascher T."/>
            <person name="Medema M.H."/>
            <person name="Devos D.P."/>
            <person name="Kaster A.-K."/>
            <person name="Ovreas L."/>
            <person name="Rohde M."/>
            <person name="Galperin M.Y."/>
            <person name="Jogler C."/>
        </authorList>
    </citation>
    <scope>NUCLEOTIDE SEQUENCE [LARGE SCALE GENOMIC DNA]</scope>
    <source>
        <strain evidence="2 3">ETA_A1</strain>
    </source>
</reference>
<feature type="transmembrane region" description="Helical" evidence="1">
    <location>
        <begin position="567"/>
        <end position="586"/>
    </location>
</feature>
<feature type="transmembrane region" description="Helical" evidence="1">
    <location>
        <begin position="1433"/>
        <end position="1454"/>
    </location>
</feature>
<feature type="transmembrane region" description="Helical" evidence="1">
    <location>
        <begin position="1066"/>
        <end position="1089"/>
    </location>
</feature>
<feature type="transmembrane region" description="Helical" evidence="1">
    <location>
        <begin position="345"/>
        <end position="365"/>
    </location>
</feature>